<dbReference type="Proteomes" id="UP001589683">
    <property type="component" value="Unassembled WGS sequence"/>
</dbReference>
<evidence type="ECO:0008006" key="3">
    <source>
        <dbReference type="Google" id="ProtNLM"/>
    </source>
</evidence>
<comment type="caution">
    <text evidence="1">The sequence shown here is derived from an EMBL/GenBank/DDBJ whole genome shotgun (WGS) entry which is preliminary data.</text>
</comment>
<accession>A0ABV5JJZ7</accession>
<gene>
    <name evidence="1" type="ORF">ACFFUT_16780</name>
</gene>
<dbReference type="SUPFAM" id="SSF54909">
    <property type="entry name" value="Dimeric alpha+beta barrel"/>
    <property type="match status" value="1"/>
</dbReference>
<evidence type="ECO:0000313" key="2">
    <source>
        <dbReference type="Proteomes" id="UP001589683"/>
    </source>
</evidence>
<sequence>MTKTNLPVAEVVSFELAEGISDAQFVSLSQASENFVRSAKGFLSRTLSKGEDGRWTDYVLWKDMDAAQAMAADFPKQDFAQGLMAAIAPDTVRMEHQTVLWQMLS</sequence>
<keyword evidence="2" id="KW-1185">Reference proteome</keyword>
<dbReference type="Gene3D" id="3.30.70.100">
    <property type="match status" value="1"/>
</dbReference>
<dbReference type="EMBL" id="JBHMEA010000049">
    <property type="protein sequence ID" value="MFB9233450.1"/>
    <property type="molecule type" value="Genomic_DNA"/>
</dbReference>
<dbReference type="RefSeq" id="WP_213888363.1">
    <property type="nucleotide sequence ID" value="NZ_JAGFNU010000003.1"/>
</dbReference>
<protein>
    <recommendedName>
        <fullName evidence="3">ABM domain-containing protein</fullName>
    </recommendedName>
</protein>
<organism evidence="1 2">
    <name type="scientific">Pseudohalocynthiibacter aestuariivivens</name>
    <dbReference type="NCBI Taxonomy" id="1591409"/>
    <lineage>
        <taxon>Bacteria</taxon>
        <taxon>Pseudomonadati</taxon>
        <taxon>Pseudomonadota</taxon>
        <taxon>Alphaproteobacteria</taxon>
        <taxon>Rhodobacterales</taxon>
        <taxon>Paracoccaceae</taxon>
        <taxon>Pseudohalocynthiibacter</taxon>
    </lineage>
</organism>
<proteinExistence type="predicted"/>
<reference evidence="1 2" key="1">
    <citation type="submission" date="2024-09" db="EMBL/GenBank/DDBJ databases">
        <authorList>
            <person name="Sun Q."/>
            <person name="Mori K."/>
        </authorList>
    </citation>
    <scope>NUCLEOTIDE SEQUENCE [LARGE SCALE GENOMIC DNA]</scope>
    <source>
        <strain evidence="1 2">CECT 8726</strain>
    </source>
</reference>
<evidence type="ECO:0000313" key="1">
    <source>
        <dbReference type="EMBL" id="MFB9233450.1"/>
    </source>
</evidence>
<dbReference type="InterPro" id="IPR011008">
    <property type="entry name" value="Dimeric_a/b-barrel"/>
</dbReference>
<name>A0ABV5JJZ7_9RHOB</name>